<dbReference type="Gene3D" id="2.30.42.10">
    <property type="match status" value="1"/>
</dbReference>
<sequence>MSAADLAMVALENFPPPPDDAASVATTVVDFLASEVGSVVGAPKDAFQRSVTFFKDLPRGLEWDIRFADPPKSTGGYSSWRRRKREKQQLITVDSIGGVVALSRIQVGDVLKKINGKRIGPSYSAERAEEFMEKCLEEEGVLSITVGNDDGDDVLVQATIIQPKSDMTYEDLGLMVWFWGVLCIKSIAKDSLFRHTVLKSNDRIISINDILCDELEPDQVAKILTELPEEITIIVKRRKERWTGRFG</sequence>
<dbReference type="InterPro" id="IPR036034">
    <property type="entry name" value="PDZ_sf"/>
</dbReference>
<dbReference type="EMBL" id="HBKQ01057416">
    <property type="protein sequence ID" value="CAE2283931.1"/>
    <property type="molecule type" value="Transcribed_RNA"/>
</dbReference>
<feature type="domain" description="PDZ" evidence="1">
    <location>
        <begin position="170"/>
        <end position="239"/>
    </location>
</feature>
<evidence type="ECO:0000259" key="1">
    <source>
        <dbReference type="SMART" id="SM00228"/>
    </source>
</evidence>
<proteinExistence type="predicted"/>
<dbReference type="InterPro" id="IPR001478">
    <property type="entry name" value="PDZ"/>
</dbReference>
<accession>A0A7S4K500</accession>
<feature type="domain" description="PDZ" evidence="1">
    <location>
        <begin position="61"/>
        <end position="150"/>
    </location>
</feature>
<dbReference type="AlphaFoldDB" id="A0A7S4K500"/>
<dbReference type="SMART" id="SM00228">
    <property type="entry name" value="PDZ"/>
    <property type="match status" value="2"/>
</dbReference>
<dbReference type="CDD" id="cd00136">
    <property type="entry name" value="PDZ_canonical"/>
    <property type="match status" value="1"/>
</dbReference>
<organism evidence="2">
    <name type="scientific">Odontella aurita</name>
    <dbReference type="NCBI Taxonomy" id="265563"/>
    <lineage>
        <taxon>Eukaryota</taxon>
        <taxon>Sar</taxon>
        <taxon>Stramenopiles</taxon>
        <taxon>Ochrophyta</taxon>
        <taxon>Bacillariophyta</taxon>
        <taxon>Mediophyceae</taxon>
        <taxon>Biddulphiophycidae</taxon>
        <taxon>Eupodiscales</taxon>
        <taxon>Odontellaceae</taxon>
        <taxon>Odontella</taxon>
    </lineage>
</organism>
<dbReference type="SUPFAM" id="SSF50156">
    <property type="entry name" value="PDZ domain-like"/>
    <property type="match status" value="1"/>
</dbReference>
<name>A0A7S4K500_9STRA</name>
<protein>
    <recommendedName>
        <fullName evidence="1">PDZ domain-containing protein</fullName>
    </recommendedName>
</protein>
<reference evidence="2" key="1">
    <citation type="submission" date="2021-01" db="EMBL/GenBank/DDBJ databases">
        <authorList>
            <person name="Corre E."/>
            <person name="Pelletier E."/>
            <person name="Niang G."/>
            <person name="Scheremetjew M."/>
            <person name="Finn R."/>
            <person name="Kale V."/>
            <person name="Holt S."/>
            <person name="Cochrane G."/>
            <person name="Meng A."/>
            <person name="Brown T."/>
            <person name="Cohen L."/>
        </authorList>
    </citation>
    <scope>NUCLEOTIDE SEQUENCE</scope>
    <source>
        <strain evidence="2">Isolate 1302-5</strain>
    </source>
</reference>
<gene>
    <name evidence="2" type="ORF">OAUR00152_LOCUS39236</name>
</gene>
<evidence type="ECO:0000313" key="2">
    <source>
        <dbReference type="EMBL" id="CAE2283931.1"/>
    </source>
</evidence>